<reference evidence="5 6" key="1">
    <citation type="submission" date="2024-10" db="EMBL/GenBank/DDBJ databases">
        <title>The Natural Products Discovery Center: Release of the First 8490 Sequenced Strains for Exploring Actinobacteria Biosynthetic Diversity.</title>
        <authorList>
            <person name="Kalkreuter E."/>
            <person name="Kautsar S.A."/>
            <person name="Yang D."/>
            <person name="Bader C.D."/>
            <person name="Teijaro C.N."/>
            <person name="Fluegel L."/>
            <person name="Davis C.M."/>
            <person name="Simpson J.R."/>
            <person name="Lauterbach L."/>
            <person name="Steele A.D."/>
            <person name="Gui C."/>
            <person name="Meng S."/>
            <person name="Li G."/>
            <person name="Viehrig K."/>
            <person name="Ye F."/>
            <person name="Su P."/>
            <person name="Kiefer A.F."/>
            <person name="Nichols A."/>
            <person name="Cepeda A.J."/>
            <person name="Yan W."/>
            <person name="Fan B."/>
            <person name="Jiang Y."/>
            <person name="Adhikari A."/>
            <person name="Zheng C.-J."/>
            <person name="Schuster L."/>
            <person name="Cowan T.M."/>
            <person name="Smanski M.J."/>
            <person name="Chevrette M.G."/>
            <person name="De Carvalho L.P.S."/>
            <person name="Shen B."/>
        </authorList>
    </citation>
    <scope>NUCLEOTIDE SEQUENCE [LARGE SCALE GENOMIC DNA]</scope>
    <source>
        <strain evidence="5 6">NPDC002593</strain>
    </source>
</reference>
<dbReference type="PRINTS" id="PR00449">
    <property type="entry name" value="RASTRNSFRMNG"/>
</dbReference>
<dbReference type="InterPro" id="IPR052705">
    <property type="entry name" value="Gliding_Motility_GTPase"/>
</dbReference>
<keyword evidence="2" id="KW-0547">Nucleotide-binding</keyword>
<comment type="caution">
    <text evidence="5">The sequence shown here is derived from an EMBL/GenBank/DDBJ whole genome shotgun (WGS) entry which is preliminary data.</text>
</comment>
<sequence>MLFGHSEFRNPPELATTPPEPTAFSVKIVVSGGFGVGKTTFIGAISEIEPLSTEAAMTEVSVGVDDPGLRTEKTTTTVAMDFGRITLDRSLVLYLFGTPGQERFEFLWDDLLDGALGGVILVDTARIQDCYPVLDFFEQHDTPFVVAVNRFAEGARFELAEVREALGVREAVPLVECDARDRESVKQVLVVLLEQVLAARLAAHSVRAS</sequence>
<dbReference type="InterPro" id="IPR004130">
    <property type="entry name" value="Gpn"/>
</dbReference>
<dbReference type="Gene3D" id="3.40.50.300">
    <property type="entry name" value="P-loop containing nucleotide triphosphate hydrolases"/>
    <property type="match status" value="1"/>
</dbReference>
<keyword evidence="3" id="KW-0378">Hydrolase</keyword>
<dbReference type="EMBL" id="JBIAQY010000017">
    <property type="protein sequence ID" value="MFF3573223.1"/>
    <property type="molecule type" value="Genomic_DNA"/>
</dbReference>
<dbReference type="Pfam" id="PF03029">
    <property type="entry name" value="ATP_bind_1"/>
    <property type="match status" value="1"/>
</dbReference>
<evidence type="ECO:0000256" key="4">
    <source>
        <dbReference type="ARBA" id="ARBA00023134"/>
    </source>
</evidence>
<keyword evidence="6" id="KW-1185">Reference proteome</keyword>
<protein>
    <submittedName>
        <fullName evidence="5">ATP/GTP-binding protein</fullName>
    </submittedName>
</protein>
<evidence type="ECO:0000313" key="6">
    <source>
        <dbReference type="Proteomes" id="UP001601992"/>
    </source>
</evidence>
<evidence type="ECO:0000313" key="5">
    <source>
        <dbReference type="EMBL" id="MFF3573223.1"/>
    </source>
</evidence>
<dbReference type="RefSeq" id="WP_373282083.1">
    <property type="nucleotide sequence ID" value="NZ_JBIAQY010000017.1"/>
</dbReference>
<evidence type="ECO:0000256" key="3">
    <source>
        <dbReference type="ARBA" id="ARBA00022801"/>
    </source>
</evidence>
<evidence type="ECO:0000256" key="2">
    <source>
        <dbReference type="ARBA" id="ARBA00022741"/>
    </source>
</evidence>
<keyword evidence="4" id="KW-0342">GTP-binding</keyword>
<comment type="similarity">
    <text evidence="1">Belongs to the GPN-loop GTPase family.</text>
</comment>
<accession>A0ABW6SA76</accession>
<gene>
    <name evidence="5" type="ORF">ACFYXQ_36225</name>
</gene>
<dbReference type="InterPro" id="IPR027417">
    <property type="entry name" value="P-loop_NTPase"/>
</dbReference>
<proteinExistence type="inferred from homology"/>
<evidence type="ECO:0000256" key="1">
    <source>
        <dbReference type="ARBA" id="ARBA00005290"/>
    </source>
</evidence>
<dbReference type="SUPFAM" id="SSF52540">
    <property type="entry name" value="P-loop containing nucleoside triphosphate hydrolases"/>
    <property type="match status" value="1"/>
</dbReference>
<dbReference type="PANTHER" id="PTHR42708:SF1">
    <property type="entry name" value="GLIDING MOTILITY PROTEIN MGLA"/>
    <property type="match status" value="1"/>
</dbReference>
<dbReference type="CDD" id="cd00882">
    <property type="entry name" value="Ras_like_GTPase"/>
    <property type="match status" value="1"/>
</dbReference>
<dbReference type="PANTHER" id="PTHR42708">
    <property type="entry name" value="ATP/GTP-BINDING PROTEIN-RELATED"/>
    <property type="match status" value="1"/>
</dbReference>
<organism evidence="5 6">
    <name type="scientific">Nocardia jiangxiensis</name>
    <dbReference type="NCBI Taxonomy" id="282685"/>
    <lineage>
        <taxon>Bacteria</taxon>
        <taxon>Bacillati</taxon>
        <taxon>Actinomycetota</taxon>
        <taxon>Actinomycetes</taxon>
        <taxon>Mycobacteriales</taxon>
        <taxon>Nocardiaceae</taxon>
        <taxon>Nocardia</taxon>
    </lineage>
</organism>
<name>A0ABW6SA76_9NOCA</name>
<dbReference type="Proteomes" id="UP001601992">
    <property type="component" value="Unassembled WGS sequence"/>
</dbReference>